<comment type="caution">
    <text evidence="1">The sequence shown here is derived from an EMBL/GenBank/DDBJ whole genome shotgun (WGS) entry which is preliminary data.</text>
</comment>
<dbReference type="OrthoDB" id="79830at2759"/>
<dbReference type="EMBL" id="JABBWE010000011">
    <property type="protein sequence ID" value="KAG1799234.1"/>
    <property type="molecule type" value="Genomic_DNA"/>
</dbReference>
<accession>A0A9P7DNF6</accession>
<dbReference type="Proteomes" id="UP000719766">
    <property type="component" value="Unassembled WGS sequence"/>
</dbReference>
<proteinExistence type="predicted"/>
<organism evidence="1 2">
    <name type="scientific">Suillus plorans</name>
    <dbReference type="NCBI Taxonomy" id="116603"/>
    <lineage>
        <taxon>Eukaryota</taxon>
        <taxon>Fungi</taxon>
        <taxon>Dikarya</taxon>
        <taxon>Basidiomycota</taxon>
        <taxon>Agaricomycotina</taxon>
        <taxon>Agaricomycetes</taxon>
        <taxon>Agaricomycetidae</taxon>
        <taxon>Boletales</taxon>
        <taxon>Suillineae</taxon>
        <taxon>Suillaceae</taxon>
        <taxon>Suillus</taxon>
    </lineage>
</organism>
<name>A0A9P7DNF6_9AGAM</name>
<dbReference type="GeneID" id="64593554"/>
<reference evidence="1" key="1">
    <citation type="journal article" date="2020" name="New Phytol.">
        <title>Comparative genomics reveals dynamic genome evolution in host specialist ectomycorrhizal fungi.</title>
        <authorList>
            <person name="Lofgren L.A."/>
            <person name="Nguyen N.H."/>
            <person name="Vilgalys R."/>
            <person name="Ruytinx J."/>
            <person name="Liao H.L."/>
            <person name="Branco S."/>
            <person name="Kuo A."/>
            <person name="LaButti K."/>
            <person name="Lipzen A."/>
            <person name="Andreopoulos W."/>
            <person name="Pangilinan J."/>
            <person name="Riley R."/>
            <person name="Hundley H."/>
            <person name="Na H."/>
            <person name="Barry K."/>
            <person name="Grigoriev I.V."/>
            <person name="Stajich J.E."/>
            <person name="Kennedy P.G."/>
        </authorList>
    </citation>
    <scope>NUCLEOTIDE SEQUENCE</scope>
    <source>
        <strain evidence="1">S12</strain>
    </source>
</reference>
<protein>
    <submittedName>
        <fullName evidence="1">Uncharacterized protein</fullName>
    </submittedName>
</protein>
<keyword evidence="2" id="KW-1185">Reference proteome</keyword>
<dbReference type="RefSeq" id="XP_041163633.1">
    <property type="nucleotide sequence ID" value="XM_041299790.1"/>
</dbReference>
<dbReference type="AlphaFoldDB" id="A0A9P7DNF6"/>
<evidence type="ECO:0000313" key="1">
    <source>
        <dbReference type="EMBL" id="KAG1799234.1"/>
    </source>
</evidence>
<sequence>MPAMDGAARPDYLSRMVCWTALHAEILHGAEIELKWHFMEHDAGMKRHQNHALEVGWLSRRTAASMSWLSLATFEFKSVAPSTIYDAPRSGGAIKPAAVAQKILDWSKTAIEVPPTQRTETLQCKAYMHYL</sequence>
<gene>
    <name evidence="1" type="ORF">HD556DRAFT_1305480</name>
</gene>
<evidence type="ECO:0000313" key="2">
    <source>
        <dbReference type="Proteomes" id="UP000719766"/>
    </source>
</evidence>